<comment type="caution">
    <text evidence="2">The sequence shown here is derived from an EMBL/GenBank/DDBJ whole genome shotgun (WGS) entry which is preliminary data.</text>
</comment>
<proteinExistence type="predicted"/>
<dbReference type="PANTHER" id="PTHR16445:SF0">
    <property type="entry name" value="GENE 5617-RELATED"/>
    <property type="match status" value="1"/>
</dbReference>
<name>A0A1A6HRV8_NEOLE</name>
<reference evidence="2 3" key="1">
    <citation type="submission" date="2016-06" db="EMBL/GenBank/DDBJ databases">
        <title>The Draft Genome Sequence and Annotation of the Desert Woodrat Neotoma lepida.</title>
        <authorList>
            <person name="Campbell M."/>
            <person name="Oakeson K.F."/>
            <person name="Yandell M."/>
            <person name="Halpert J.R."/>
            <person name="Dearing D."/>
        </authorList>
    </citation>
    <scope>NUCLEOTIDE SEQUENCE [LARGE SCALE GENOMIC DNA]</scope>
    <source>
        <strain evidence="2">417</strain>
        <tissue evidence="2">Liver</tissue>
    </source>
</reference>
<gene>
    <name evidence="2" type="ORF">A6R68_20818</name>
</gene>
<keyword evidence="3" id="KW-1185">Reference proteome</keyword>
<dbReference type="EMBL" id="LZPO01017299">
    <property type="protein sequence ID" value="OBS80991.1"/>
    <property type="molecule type" value="Genomic_DNA"/>
</dbReference>
<accession>A0A1A6HRV8</accession>
<dbReference type="Proteomes" id="UP000092124">
    <property type="component" value="Unassembled WGS sequence"/>
</dbReference>
<feature type="compositionally biased region" description="Polar residues" evidence="1">
    <location>
        <begin position="361"/>
        <end position="381"/>
    </location>
</feature>
<dbReference type="InterPro" id="IPR031487">
    <property type="entry name" value="DUF4687"/>
</dbReference>
<dbReference type="OrthoDB" id="9681738at2759"/>
<evidence type="ECO:0000313" key="2">
    <source>
        <dbReference type="EMBL" id="OBS80991.1"/>
    </source>
</evidence>
<protein>
    <submittedName>
        <fullName evidence="2">Uncharacterized protein</fullName>
    </submittedName>
</protein>
<evidence type="ECO:0000313" key="3">
    <source>
        <dbReference type="Proteomes" id="UP000092124"/>
    </source>
</evidence>
<dbReference type="AlphaFoldDB" id="A0A1A6HRV8"/>
<dbReference type="Pfam" id="PF15747">
    <property type="entry name" value="DUF4687"/>
    <property type="match status" value="1"/>
</dbReference>
<dbReference type="PANTHER" id="PTHR16445">
    <property type="entry name" value="SIMILAR TO HYPOTHETICAL PROTEIN FLJ20010"/>
    <property type="match status" value="1"/>
</dbReference>
<evidence type="ECO:0000256" key="1">
    <source>
        <dbReference type="SAM" id="MobiDB-lite"/>
    </source>
</evidence>
<feature type="region of interest" description="Disordered" evidence="1">
    <location>
        <begin position="358"/>
        <end position="381"/>
    </location>
</feature>
<dbReference type="STRING" id="56216.A0A1A6HRV8"/>
<organism evidence="2 3">
    <name type="scientific">Neotoma lepida</name>
    <name type="common">Desert woodrat</name>
    <dbReference type="NCBI Taxonomy" id="56216"/>
    <lineage>
        <taxon>Eukaryota</taxon>
        <taxon>Metazoa</taxon>
        <taxon>Chordata</taxon>
        <taxon>Craniata</taxon>
        <taxon>Vertebrata</taxon>
        <taxon>Euteleostomi</taxon>
        <taxon>Mammalia</taxon>
        <taxon>Eutheria</taxon>
        <taxon>Euarchontoglires</taxon>
        <taxon>Glires</taxon>
        <taxon>Rodentia</taxon>
        <taxon>Myomorpha</taxon>
        <taxon>Muroidea</taxon>
        <taxon>Cricetidae</taxon>
        <taxon>Neotominae</taxon>
        <taxon>Neotoma</taxon>
    </lineage>
</organism>
<sequence>MPVGGRSRSRSRQGRFSPYPIPGVKLDLLRSVLQQRLIALGSALAAQLSARVILRNHLKPLDGVASFFHGVSNGLPSQGKAGKPLLSNHVVATLQGIHHHQEAAWLEQAAKIPEGSASGTQKENVLIKQHFPATSMDTKLLQHLDPPGELRLLSLPLPKSQTEKGPSMSGVGFWGQGALGHQVEGSVAVESQVESLVPHPTPTPGEACPGGGCPCCGLGQRAAAAGCPGREEGLQQASEERSQAGLAGPLSLHEIISGSKSINTEVTKKRINLHETKAGVDKPQSERTLSGQKELAIWIGGKDSRVFGVLRLPMFTTFKRDLTGPHSVNSGSCVHIQILLWPHSHSWDDSQSLEKKACLAQQESSNPQKASSSPWTPQIPSSGPLPSVQLRVYYMTSHVNQGSINAKSTAGLTYQTQLLMLNTGPSSKWAKNNRILMRHCVGGVQSLCRAGVKINGCLNEKTKGSFKAL</sequence>